<keyword evidence="3" id="KW-0808">Transferase</keyword>
<dbReference type="KEGG" id="chy:CHY_0773"/>
<dbReference type="InterPro" id="IPR015421">
    <property type="entry name" value="PyrdxlP-dep_Trfase_major"/>
</dbReference>
<dbReference type="PANTHER" id="PTHR42885">
    <property type="entry name" value="HISTIDINOL-PHOSPHATE AMINOTRANSFERASE-RELATED"/>
    <property type="match status" value="1"/>
</dbReference>
<keyword evidence="2" id="KW-0663">Pyridoxal phosphate</keyword>
<dbReference type="InterPro" id="IPR015424">
    <property type="entry name" value="PyrdxlP-dep_Trfase"/>
</dbReference>
<keyword evidence="3" id="KW-0032">Aminotransferase</keyword>
<dbReference type="STRING" id="246194.CHY_0773"/>
<dbReference type="GO" id="GO:0008483">
    <property type="term" value="F:transaminase activity"/>
    <property type="evidence" value="ECO:0007669"/>
    <property type="project" value="UniProtKB-KW"/>
</dbReference>
<dbReference type="EC" id="2.6.1.-" evidence="3"/>
<evidence type="ECO:0000313" key="6">
    <source>
        <dbReference type="Proteomes" id="UP000002706"/>
    </source>
</evidence>
<evidence type="ECO:0000313" key="5">
    <source>
        <dbReference type="EMBL" id="ABB14460.1"/>
    </source>
</evidence>
<comment type="cofactor">
    <cofactor evidence="1 3">
        <name>pyridoxal 5'-phosphate</name>
        <dbReference type="ChEBI" id="CHEBI:597326"/>
    </cofactor>
</comment>
<evidence type="ECO:0000256" key="1">
    <source>
        <dbReference type="ARBA" id="ARBA00001933"/>
    </source>
</evidence>
<dbReference type="Gene3D" id="3.90.1150.10">
    <property type="entry name" value="Aspartate Aminotransferase, domain 1"/>
    <property type="match status" value="1"/>
</dbReference>
<protein>
    <recommendedName>
        <fullName evidence="3">Aminotransferase</fullName>
        <ecNumber evidence="3">2.6.1.-</ecNumber>
    </recommendedName>
</protein>
<accession>Q3AE07</accession>
<dbReference type="SUPFAM" id="SSF53383">
    <property type="entry name" value="PLP-dependent transferases"/>
    <property type="match status" value="1"/>
</dbReference>
<dbReference type="InterPro" id="IPR015422">
    <property type="entry name" value="PyrdxlP-dep_Trfase_small"/>
</dbReference>
<sequence length="368" mass="42726">MLEHGGNKQLFYEKYGVLPRYDFSANLNPLGPPRDALKLLRENLKELISTYPDYRYRELEKAAYGYFQKEEVVLGNGASSLLNYLLFYLKPSRGLIIGPTFNLYEKTLRNREIPVEKLDCALEEKGYSNARAYLLQKGRKGDLLLICRPNNPDGSAWPVSELFKLIALCQEKGIKLLLDESFADFMEDEREIFWRNSGKLKDVYILISLTKIFAIPGLRLGALILPEKDYKDFKKFLPEWEINNLAAEIGPVLFAQRDYLLKTRALIKKEREYLSQNLFRLGFQVLPSKANFLMAYLPESISSEQLLSELAKYRIAVRPLQNFGLKREAVRIAVKTRKENRVLINTLKNILFKTHGKKSRTKKWKLEK</sequence>
<dbReference type="InterPro" id="IPR004839">
    <property type="entry name" value="Aminotransferase_I/II_large"/>
</dbReference>
<keyword evidence="6" id="KW-1185">Reference proteome</keyword>
<reference evidence="5 6" key="1">
    <citation type="journal article" date="2005" name="PLoS Genet.">
        <title>Life in hot carbon monoxide: the complete genome sequence of Carboxydothermus hydrogenoformans Z-2901.</title>
        <authorList>
            <person name="Wu M."/>
            <person name="Ren Q."/>
            <person name="Durkin A.S."/>
            <person name="Daugherty S.C."/>
            <person name="Brinkac L.M."/>
            <person name="Dodson R.J."/>
            <person name="Madupu R."/>
            <person name="Sullivan S.A."/>
            <person name="Kolonay J.F."/>
            <person name="Haft D.H."/>
            <person name="Nelson W.C."/>
            <person name="Tallon L.J."/>
            <person name="Jones K.M."/>
            <person name="Ulrich L.E."/>
            <person name="Gonzalez J.M."/>
            <person name="Zhulin I.B."/>
            <person name="Robb F.T."/>
            <person name="Eisen J.A."/>
        </authorList>
    </citation>
    <scope>NUCLEOTIDE SEQUENCE [LARGE SCALE GENOMIC DNA]</scope>
    <source>
        <strain evidence="6">ATCC BAA-161 / DSM 6008 / Z-2901</strain>
    </source>
</reference>
<evidence type="ECO:0000256" key="3">
    <source>
        <dbReference type="RuleBase" id="RU000481"/>
    </source>
</evidence>
<feature type="domain" description="Aminotransferase class I/classII large" evidence="4">
    <location>
        <begin position="22"/>
        <end position="346"/>
    </location>
</feature>
<evidence type="ECO:0000256" key="2">
    <source>
        <dbReference type="ARBA" id="ARBA00022898"/>
    </source>
</evidence>
<dbReference type="PROSITE" id="PS00105">
    <property type="entry name" value="AA_TRANSFER_CLASS_1"/>
    <property type="match status" value="1"/>
</dbReference>
<dbReference type="RefSeq" id="WP_011343703.1">
    <property type="nucleotide sequence ID" value="NC_007503.1"/>
</dbReference>
<dbReference type="eggNOG" id="COG0079">
    <property type="taxonomic scope" value="Bacteria"/>
</dbReference>
<dbReference type="Proteomes" id="UP000002706">
    <property type="component" value="Chromosome"/>
</dbReference>
<evidence type="ECO:0000259" key="4">
    <source>
        <dbReference type="Pfam" id="PF00155"/>
    </source>
</evidence>
<name>Q3AE07_CARHZ</name>
<gene>
    <name evidence="5" type="ordered locus">CHY_0773</name>
</gene>
<dbReference type="Pfam" id="PF00155">
    <property type="entry name" value="Aminotran_1_2"/>
    <property type="match status" value="1"/>
</dbReference>
<dbReference type="HOGENOM" id="CLU_017584_3_2_9"/>
<organism evidence="5 6">
    <name type="scientific">Carboxydothermus hydrogenoformans (strain ATCC BAA-161 / DSM 6008 / Z-2901)</name>
    <dbReference type="NCBI Taxonomy" id="246194"/>
    <lineage>
        <taxon>Bacteria</taxon>
        <taxon>Bacillati</taxon>
        <taxon>Bacillota</taxon>
        <taxon>Clostridia</taxon>
        <taxon>Thermoanaerobacterales</taxon>
        <taxon>Thermoanaerobacteraceae</taxon>
        <taxon>Carboxydothermus</taxon>
    </lineage>
</organism>
<dbReference type="CDD" id="cd00609">
    <property type="entry name" value="AAT_like"/>
    <property type="match status" value="1"/>
</dbReference>
<dbReference type="Gene3D" id="3.40.640.10">
    <property type="entry name" value="Type I PLP-dependent aspartate aminotransferase-like (Major domain)"/>
    <property type="match status" value="1"/>
</dbReference>
<dbReference type="PANTHER" id="PTHR42885:SF1">
    <property type="entry name" value="THREONINE-PHOSPHATE DECARBOXYLASE"/>
    <property type="match status" value="1"/>
</dbReference>
<dbReference type="GO" id="GO:0030170">
    <property type="term" value="F:pyridoxal phosphate binding"/>
    <property type="evidence" value="ECO:0007669"/>
    <property type="project" value="InterPro"/>
</dbReference>
<dbReference type="EMBL" id="CP000141">
    <property type="protein sequence ID" value="ABB14460.1"/>
    <property type="molecule type" value="Genomic_DNA"/>
</dbReference>
<proteinExistence type="inferred from homology"/>
<dbReference type="InterPro" id="IPR004838">
    <property type="entry name" value="NHTrfase_class1_PyrdxlP-BS"/>
</dbReference>
<comment type="similarity">
    <text evidence="3">Belongs to the class-I pyridoxal-phosphate-dependent aminotransferase family.</text>
</comment>
<dbReference type="InParanoid" id="Q3AE07"/>
<dbReference type="AlphaFoldDB" id="Q3AE07"/>